<dbReference type="EMBL" id="JBBWWR010000021">
    <property type="protein sequence ID" value="KAK8938194.1"/>
    <property type="molecule type" value="Genomic_DNA"/>
</dbReference>
<organism evidence="1 2">
    <name type="scientific">Platanthera guangdongensis</name>
    <dbReference type="NCBI Taxonomy" id="2320717"/>
    <lineage>
        <taxon>Eukaryota</taxon>
        <taxon>Viridiplantae</taxon>
        <taxon>Streptophyta</taxon>
        <taxon>Embryophyta</taxon>
        <taxon>Tracheophyta</taxon>
        <taxon>Spermatophyta</taxon>
        <taxon>Magnoliopsida</taxon>
        <taxon>Liliopsida</taxon>
        <taxon>Asparagales</taxon>
        <taxon>Orchidaceae</taxon>
        <taxon>Orchidoideae</taxon>
        <taxon>Orchideae</taxon>
        <taxon>Orchidinae</taxon>
        <taxon>Platanthera</taxon>
    </lineage>
</organism>
<name>A0ABR2LDK8_9ASPA</name>
<protein>
    <submittedName>
        <fullName evidence="1">Uncharacterized protein</fullName>
    </submittedName>
</protein>
<dbReference type="Proteomes" id="UP001412067">
    <property type="component" value="Unassembled WGS sequence"/>
</dbReference>
<proteinExistence type="predicted"/>
<comment type="caution">
    <text evidence="1">The sequence shown here is derived from an EMBL/GenBank/DDBJ whole genome shotgun (WGS) entry which is preliminary data.</text>
</comment>
<keyword evidence="2" id="KW-1185">Reference proteome</keyword>
<accession>A0ABR2LDK8</accession>
<reference evidence="1 2" key="1">
    <citation type="journal article" date="2022" name="Nat. Plants">
        <title>Genomes of leafy and leafless Platanthera orchids illuminate the evolution of mycoheterotrophy.</title>
        <authorList>
            <person name="Li M.H."/>
            <person name="Liu K.W."/>
            <person name="Li Z."/>
            <person name="Lu H.C."/>
            <person name="Ye Q.L."/>
            <person name="Zhang D."/>
            <person name="Wang J.Y."/>
            <person name="Li Y.F."/>
            <person name="Zhong Z.M."/>
            <person name="Liu X."/>
            <person name="Yu X."/>
            <person name="Liu D.K."/>
            <person name="Tu X.D."/>
            <person name="Liu B."/>
            <person name="Hao Y."/>
            <person name="Liao X.Y."/>
            <person name="Jiang Y.T."/>
            <person name="Sun W.H."/>
            <person name="Chen J."/>
            <person name="Chen Y.Q."/>
            <person name="Ai Y."/>
            <person name="Zhai J.W."/>
            <person name="Wu S.S."/>
            <person name="Zhou Z."/>
            <person name="Hsiao Y.Y."/>
            <person name="Wu W.L."/>
            <person name="Chen Y.Y."/>
            <person name="Lin Y.F."/>
            <person name="Hsu J.L."/>
            <person name="Li C.Y."/>
            <person name="Wang Z.W."/>
            <person name="Zhao X."/>
            <person name="Zhong W.Y."/>
            <person name="Ma X.K."/>
            <person name="Ma L."/>
            <person name="Huang J."/>
            <person name="Chen G.Z."/>
            <person name="Huang M.Z."/>
            <person name="Huang L."/>
            <person name="Peng D.H."/>
            <person name="Luo Y.B."/>
            <person name="Zou S.Q."/>
            <person name="Chen S.P."/>
            <person name="Lan S."/>
            <person name="Tsai W.C."/>
            <person name="Van de Peer Y."/>
            <person name="Liu Z.J."/>
        </authorList>
    </citation>
    <scope>NUCLEOTIDE SEQUENCE [LARGE SCALE GENOMIC DNA]</scope>
    <source>
        <strain evidence="1">Lor288</strain>
    </source>
</reference>
<sequence length="92" mass="9900">MGKRSQGGEAEYKLSLHGYAKWQNIIEDKDVGLSEIARQELNLPVFNGPAVGGNNTTISSNSGYTTNVKGWQLGAQSIPVEGPRKGPTTRVK</sequence>
<evidence type="ECO:0000313" key="2">
    <source>
        <dbReference type="Proteomes" id="UP001412067"/>
    </source>
</evidence>
<gene>
    <name evidence="1" type="ORF">KSP40_PGU009485</name>
</gene>
<evidence type="ECO:0000313" key="1">
    <source>
        <dbReference type="EMBL" id="KAK8938194.1"/>
    </source>
</evidence>